<dbReference type="InterPro" id="IPR032693">
    <property type="entry name" value="YtkA-like_dom"/>
</dbReference>
<reference evidence="3" key="1">
    <citation type="submission" date="2020-06" db="EMBL/GenBank/DDBJ databases">
        <title>Insight into the genomes of haloalkaliphilic bacilli from Kenyan soda lakes.</title>
        <authorList>
            <person name="Mwirichia R."/>
            <person name="Villamizar G.C."/>
            <person name="Poehlein A."/>
            <person name="Mugweru J."/>
            <person name="Kipnyargis A."/>
            <person name="Kiplimo D."/>
            <person name="Orwa P."/>
            <person name="Daniel R."/>
        </authorList>
    </citation>
    <scope>NUCLEOTIDE SEQUENCE</scope>
    <source>
        <strain evidence="3">B1096_S55</strain>
    </source>
</reference>
<evidence type="ECO:0000259" key="2">
    <source>
        <dbReference type="Pfam" id="PF13115"/>
    </source>
</evidence>
<dbReference type="Proteomes" id="UP001057753">
    <property type="component" value="Unassembled WGS sequence"/>
</dbReference>
<dbReference type="AlphaFoldDB" id="A0A9Q4FY32"/>
<protein>
    <submittedName>
        <fullName evidence="3">FixH family protein</fullName>
    </submittedName>
</protein>
<proteinExistence type="predicted"/>
<accession>A0A9Q4FY32</accession>
<dbReference type="PROSITE" id="PS51257">
    <property type="entry name" value="PROKAR_LIPOPROTEIN"/>
    <property type="match status" value="1"/>
</dbReference>
<feature type="compositionally biased region" description="Basic and acidic residues" evidence="1">
    <location>
        <begin position="153"/>
        <end position="167"/>
    </location>
</feature>
<organism evidence="3 4">
    <name type="scientific">Salipaludibacillus agaradhaerens</name>
    <name type="common">Bacillus agaradhaerens</name>
    <dbReference type="NCBI Taxonomy" id="76935"/>
    <lineage>
        <taxon>Bacteria</taxon>
        <taxon>Bacillati</taxon>
        <taxon>Bacillota</taxon>
        <taxon>Bacilli</taxon>
        <taxon>Bacillales</taxon>
        <taxon>Bacillaceae</taxon>
    </lineage>
</organism>
<dbReference type="EMBL" id="JABXYM010000001">
    <property type="protein sequence ID" value="MCR6097230.1"/>
    <property type="molecule type" value="Genomic_DNA"/>
</dbReference>
<keyword evidence="4" id="KW-1185">Reference proteome</keyword>
<evidence type="ECO:0000313" key="4">
    <source>
        <dbReference type="Proteomes" id="UP001057753"/>
    </source>
</evidence>
<gene>
    <name evidence="3" type="ORF">HXA33_11815</name>
</gene>
<dbReference type="Pfam" id="PF13115">
    <property type="entry name" value="YtkA"/>
    <property type="match status" value="1"/>
</dbReference>
<name>A0A9Q4FY32_SALAG</name>
<feature type="domain" description="YtkA-like" evidence="2">
    <location>
        <begin position="38"/>
        <end position="121"/>
    </location>
</feature>
<sequence>MKRVMTSLVVIGLASLITACGQGEPDNSSGAVNVNDVNLEPLEAEINIPETAELGEEVVLQALVLQGDEKVDDASEVIFEVWLDGEKADSDMIEAGLPGEEGIYEVTYEFSQNGVYMVQPHVTARGSHVMPVEEITVGHTTEENEEENNAAENNDHHDHEGDSHEQGHLHENMTLDWRAGEEAEVGDEVTLTAYVEWEEEAWSDGEVQYEIWKHGDERHEWIPAEEVETGLYEAIHVFEDEGEYHVMVHLEDDSVHEHVQYLIQVN</sequence>
<evidence type="ECO:0000256" key="1">
    <source>
        <dbReference type="SAM" id="MobiDB-lite"/>
    </source>
</evidence>
<dbReference type="RefSeq" id="WP_257821640.1">
    <property type="nucleotide sequence ID" value="NZ_JABXYM010000001.1"/>
</dbReference>
<evidence type="ECO:0000313" key="3">
    <source>
        <dbReference type="EMBL" id="MCR6097230.1"/>
    </source>
</evidence>
<comment type="caution">
    <text evidence="3">The sequence shown here is derived from an EMBL/GenBank/DDBJ whole genome shotgun (WGS) entry which is preliminary data.</text>
</comment>
<feature type="region of interest" description="Disordered" evidence="1">
    <location>
        <begin position="139"/>
        <end position="167"/>
    </location>
</feature>